<feature type="transmembrane region" description="Helical" evidence="8">
    <location>
        <begin position="112"/>
        <end position="136"/>
    </location>
</feature>
<evidence type="ECO:0000256" key="6">
    <source>
        <dbReference type="ARBA" id="ARBA00023136"/>
    </source>
</evidence>
<dbReference type="Proteomes" id="UP000325902">
    <property type="component" value="Unassembled WGS sequence"/>
</dbReference>
<dbReference type="InterPro" id="IPR005828">
    <property type="entry name" value="MFS_sugar_transport-like"/>
</dbReference>
<dbReference type="GO" id="GO:0005351">
    <property type="term" value="F:carbohydrate:proton symporter activity"/>
    <property type="evidence" value="ECO:0007669"/>
    <property type="project" value="TreeGrafter"/>
</dbReference>
<protein>
    <submittedName>
        <fullName evidence="10">Polyol transporter 5</fullName>
    </submittedName>
</protein>
<dbReference type="OrthoDB" id="8120565at2759"/>
<accession>A0A5N5DR36</accession>
<proteinExistence type="inferred from homology"/>
<evidence type="ECO:0000256" key="8">
    <source>
        <dbReference type="SAM" id="Phobius"/>
    </source>
</evidence>
<dbReference type="PROSITE" id="PS00217">
    <property type="entry name" value="SUGAR_TRANSPORT_2"/>
    <property type="match status" value="1"/>
</dbReference>
<gene>
    <name evidence="10" type="primary">PLT5</name>
    <name evidence="10" type="ORF">DBV05_g1434</name>
</gene>
<feature type="transmembrane region" description="Helical" evidence="8">
    <location>
        <begin position="142"/>
        <end position="161"/>
    </location>
</feature>
<keyword evidence="5 8" id="KW-1133">Transmembrane helix</keyword>
<dbReference type="EMBL" id="VCHE01000005">
    <property type="protein sequence ID" value="KAB2579831.1"/>
    <property type="molecule type" value="Genomic_DNA"/>
</dbReference>
<dbReference type="PROSITE" id="PS00216">
    <property type="entry name" value="SUGAR_TRANSPORT_1"/>
    <property type="match status" value="1"/>
</dbReference>
<feature type="transmembrane region" description="Helical" evidence="8">
    <location>
        <begin position="37"/>
        <end position="63"/>
    </location>
</feature>
<feature type="transmembrane region" description="Helical" evidence="8">
    <location>
        <begin position="83"/>
        <end position="105"/>
    </location>
</feature>
<feature type="transmembrane region" description="Helical" evidence="8">
    <location>
        <begin position="212"/>
        <end position="234"/>
    </location>
</feature>
<evidence type="ECO:0000256" key="7">
    <source>
        <dbReference type="RuleBase" id="RU003346"/>
    </source>
</evidence>
<dbReference type="Gene3D" id="1.20.1250.20">
    <property type="entry name" value="MFS general substrate transporter like domains"/>
    <property type="match status" value="1"/>
</dbReference>
<comment type="similarity">
    <text evidence="2 7">Belongs to the major facilitator superfamily. Sugar transporter (TC 2.A.1.1) family.</text>
</comment>
<dbReference type="InterPro" id="IPR036259">
    <property type="entry name" value="MFS_trans_sf"/>
</dbReference>
<dbReference type="PROSITE" id="PS50850">
    <property type="entry name" value="MFS"/>
    <property type="match status" value="1"/>
</dbReference>
<dbReference type="AlphaFoldDB" id="A0A5N5DR36"/>
<dbReference type="Pfam" id="PF00083">
    <property type="entry name" value="Sugar_tr"/>
    <property type="match status" value="1"/>
</dbReference>
<feature type="domain" description="Major facilitator superfamily (MFS) profile" evidence="9">
    <location>
        <begin position="40"/>
        <end position="510"/>
    </location>
</feature>
<evidence type="ECO:0000313" key="11">
    <source>
        <dbReference type="Proteomes" id="UP000325902"/>
    </source>
</evidence>
<reference evidence="10 11" key="1">
    <citation type="journal article" date="2019" name="Sci. Rep.">
        <title>A multi-omics analysis of the grapevine pathogen Lasiodiplodia theobromae reveals that temperature affects the expression of virulence- and pathogenicity-related genes.</title>
        <authorList>
            <person name="Felix C."/>
            <person name="Meneses R."/>
            <person name="Goncalves M.F.M."/>
            <person name="Tilleman L."/>
            <person name="Duarte A.S."/>
            <person name="Jorrin-Novo J.V."/>
            <person name="Van de Peer Y."/>
            <person name="Deforce D."/>
            <person name="Van Nieuwerburgh F."/>
            <person name="Esteves A.C."/>
            <person name="Alves A."/>
        </authorList>
    </citation>
    <scope>NUCLEOTIDE SEQUENCE [LARGE SCALE GENOMIC DNA]</scope>
    <source>
        <strain evidence="10 11">LA-SOL3</strain>
    </source>
</reference>
<evidence type="ECO:0000256" key="2">
    <source>
        <dbReference type="ARBA" id="ARBA00010992"/>
    </source>
</evidence>
<keyword evidence="4 8" id="KW-0812">Transmembrane</keyword>
<dbReference type="GO" id="GO:0016020">
    <property type="term" value="C:membrane"/>
    <property type="evidence" value="ECO:0007669"/>
    <property type="project" value="UniProtKB-SubCell"/>
</dbReference>
<organism evidence="10 11">
    <name type="scientific">Lasiodiplodia theobromae</name>
    <dbReference type="NCBI Taxonomy" id="45133"/>
    <lineage>
        <taxon>Eukaryota</taxon>
        <taxon>Fungi</taxon>
        <taxon>Dikarya</taxon>
        <taxon>Ascomycota</taxon>
        <taxon>Pezizomycotina</taxon>
        <taxon>Dothideomycetes</taxon>
        <taxon>Dothideomycetes incertae sedis</taxon>
        <taxon>Botryosphaeriales</taxon>
        <taxon>Botryosphaeriaceae</taxon>
        <taxon>Lasiodiplodia</taxon>
    </lineage>
</organism>
<feature type="transmembrane region" description="Helical" evidence="8">
    <location>
        <begin position="418"/>
        <end position="444"/>
    </location>
</feature>
<dbReference type="InterPro" id="IPR050360">
    <property type="entry name" value="MFS_Sugar_Transporters"/>
</dbReference>
<comment type="subcellular location">
    <subcellularLocation>
        <location evidence="1">Membrane</location>
        <topology evidence="1">Multi-pass membrane protein</topology>
    </subcellularLocation>
</comment>
<dbReference type="FunFam" id="1.20.1250.20:FF:000026">
    <property type="entry name" value="MFS quinate transporter QutD"/>
    <property type="match status" value="1"/>
</dbReference>
<sequence>MAVGGGSASQFDSAALARRQELSGTAGPLALVKNLKVFGIACFACLGGLLYGYNQGVFSGVLTMSSFDRTLPEWTGDEHSTRMGWLTSILELGAWFGALYSSFLAEILSRKYAILINVAIFIIGVVIQTTAAAGGIHHSILGGRFITGIGVGSLSMIVPMYNAEIAPPEVRGALVGLQQLSITLGIMISFWIDYGCNYIGGTGEGQHNTAWLLPLSLQLVPAVILGCGMLFMPFSPRWLIHHGRETEARSVLASLRNLSQDHELIELEFAEIRAQSLFEKKTLAEKFPHLSEPTAWNTFKLQWVAIGSLFKTMPMFRRVIVATVTMFFQQWTGINAILYYAPQIFNKLGMSSNAVSLLATGVVGIVMFIATIPAVMYVDKLGRKPVLIVGALGMAICHFIIAVIVAKNQDQWETHQAAGWAAVVMVWLFVIHFGYSWGPCAWILIAEVWPLSNRPYGISLGASSNWMNNFIVGQVTPDMLTGITYGTYIFFGILTFGGAIFIWLVVPETKNLTLEEMDILFGSQGTAEADRERMREVNREVGLEELVRQGSVSHAEKTEVLPEKTEHTV</sequence>
<dbReference type="NCBIfam" id="TIGR00879">
    <property type="entry name" value="SP"/>
    <property type="match status" value="1"/>
</dbReference>
<dbReference type="InterPro" id="IPR003663">
    <property type="entry name" value="Sugar/inositol_transpt"/>
</dbReference>
<keyword evidence="3 7" id="KW-0813">Transport</keyword>
<keyword evidence="11" id="KW-1185">Reference proteome</keyword>
<evidence type="ECO:0000256" key="4">
    <source>
        <dbReference type="ARBA" id="ARBA00022692"/>
    </source>
</evidence>
<dbReference type="PANTHER" id="PTHR48022:SF20">
    <property type="entry name" value="MAJOR FACILITATOR SUPERFAMILY (MFS) PROFILE DOMAIN-CONTAINING PROTEIN-RELATED"/>
    <property type="match status" value="1"/>
</dbReference>
<feature type="transmembrane region" description="Helical" evidence="8">
    <location>
        <begin position="488"/>
        <end position="506"/>
    </location>
</feature>
<dbReference type="InterPro" id="IPR005829">
    <property type="entry name" value="Sugar_transporter_CS"/>
</dbReference>
<feature type="transmembrane region" description="Helical" evidence="8">
    <location>
        <begin position="354"/>
        <end position="378"/>
    </location>
</feature>
<name>A0A5N5DR36_9PEZI</name>
<evidence type="ECO:0000313" key="10">
    <source>
        <dbReference type="EMBL" id="KAB2579831.1"/>
    </source>
</evidence>
<evidence type="ECO:0000256" key="1">
    <source>
        <dbReference type="ARBA" id="ARBA00004141"/>
    </source>
</evidence>
<dbReference type="PANTHER" id="PTHR48022">
    <property type="entry name" value="PLASTIDIC GLUCOSE TRANSPORTER 4"/>
    <property type="match status" value="1"/>
</dbReference>
<dbReference type="SUPFAM" id="SSF103473">
    <property type="entry name" value="MFS general substrate transporter"/>
    <property type="match status" value="1"/>
</dbReference>
<evidence type="ECO:0000259" key="9">
    <source>
        <dbReference type="PROSITE" id="PS50850"/>
    </source>
</evidence>
<comment type="caution">
    <text evidence="10">The sequence shown here is derived from an EMBL/GenBank/DDBJ whole genome shotgun (WGS) entry which is preliminary data.</text>
</comment>
<dbReference type="PRINTS" id="PR00171">
    <property type="entry name" value="SUGRTRNSPORT"/>
</dbReference>
<evidence type="ECO:0000256" key="5">
    <source>
        <dbReference type="ARBA" id="ARBA00022989"/>
    </source>
</evidence>
<feature type="transmembrane region" description="Helical" evidence="8">
    <location>
        <begin position="385"/>
        <end position="406"/>
    </location>
</feature>
<keyword evidence="6 8" id="KW-0472">Membrane</keyword>
<feature type="transmembrane region" description="Helical" evidence="8">
    <location>
        <begin position="319"/>
        <end position="342"/>
    </location>
</feature>
<evidence type="ECO:0000256" key="3">
    <source>
        <dbReference type="ARBA" id="ARBA00022448"/>
    </source>
</evidence>
<dbReference type="InterPro" id="IPR020846">
    <property type="entry name" value="MFS_dom"/>
</dbReference>
<feature type="transmembrane region" description="Helical" evidence="8">
    <location>
        <begin position="173"/>
        <end position="192"/>
    </location>
</feature>